<keyword evidence="1" id="KW-0472">Membrane</keyword>
<dbReference type="EMBL" id="KK784874">
    <property type="protein sequence ID" value="KDO85113.1"/>
    <property type="molecule type" value="Genomic_DNA"/>
</dbReference>
<keyword evidence="1" id="KW-0812">Transmembrane</keyword>
<dbReference type="AlphaFoldDB" id="A0A067GZG1"/>
<reference evidence="2 3" key="1">
    <citation type="submission" date="2014-04" db="EMBL/GenBank/DDBJ databases">
        <authorList>
            <consortium name="International Citrus Genome Consortium"/>
            <person name="Gmitter F."/>
            <person name="Chen C."/>
            <person name="Farmerie W."/>
            <person name="Harkins T."/>
            <person name="Desany B."/>
            <person name="Mohiuddin M."/>
            <person name="Kodira C."/>
            <person name="Borodovsky M."/>
            <person name="Lomsadze A."/>
            <person name="Burns P."/>
            <person name="Jenkins J."/>
            <person name="Prochnik S."/>
            <person name="Shu S."/>
            <person name="Chapman J."/>
            <person name="Pitluck S."/>
            <person name="Schmutz J."/>
            <person name="Rokhsar D."/>
        </authorList>
    </citation>
    <scope>NUCLEOTIDE SEQUENCE</scope>
</reference>
<sequence length="85" mass="9878">MTCVVEFNIIITCTHIIALFICYIIDMKFLMYFIISPYIDYSSVMLQALAKAFISLKPTYENNLINSSFWFCVTEATIKHKFSLS</sequence>
<accession>A0A067GZG1</accession>
<feature type="transmembrane region" description="Helical" evidence="1">
    <location>
        <begin position="6"/>
        <end position="25"/>
    </location>
</feature>
<protein>
    <submittedName>
        <fullName evidence="2">Uncharacterized protein</fullName>
    </submittedName>
</protein>
<evidence type="ECO:0000313" key="3">
    <source>
        <dbReference type="Proteomes" id="UP000027120"/>
    </source>
</evidence>
<evidence type="ECO:0000313" key="2">
    <source>
        <dbReference type="EMBL" id="KDO85113.1"/>
    </source>
</evidence>
<name>A0A067GZG1_CITSI</name>
<keyword evidence="3" id="KW-1185">Reference proteome</keyword>
<evidence type="ECO:0000256" key="1">
    <source>
        <dbReference type="SAM" id="Phobius"/>
    </source>
</evidence>
<organism evidence="2 3">
    <name type="scientific">Citrus sinensis</name>
    <name type="common">Sweet orange</name>
    <name type="synonym">Citrus aurantium var. sinensis</name>
    <dbReference type="NCBI Taxonomy" id="2711"/>
    <lineage>
        <taxon>Eukaryota</taxon>
        <taxon>Viridiplantae</taxon>
        <taxon>Streptophyta</taxon>
        <taxon>Embryophyta</taxon>
        <taxon>Tracheophyta</taxon>
        <taxon>Spermatophyta</taxon>
        <taxon>Magnoliopsida</taxon>
        <taxon>eudicotyledons</taxon>
        <taxon>Gunneridae</taxon>
        <taxon>Pentapetalae</taxon>
        <taxon>rosids</taxon>
        <taxon>malvids</taxon>
        <taxon>Sapindales</taxon>
        <taxon>Rutaceae</taxon>
        <taxon>Aurantioideae</taxon>
        <taxon>Citrus</taxon>
    </lineage>
</organism>
<proteinExistence type="predicted"/>
<dbReference type="Proteomes" id="UP000027120">
    <property type="component" value="Unassembled WGS sequence"/>
</dbReference>
<keyword evidence="1" id="KW-1133">Transmembrane helix</keyword>
<gene>
    <name evidence="2" type="ORF">CISIN_1g045341mg</name>
</gene>